<feature type="transmembrane region" description="Helical" evidence="9">
    <location>
        <begin position="237"/>
        <end position="256"/>
    </location>
</feature>
<evidence type="ECO:0000256" key="5">
    <source>
        <dbReference type="ARBA" id="ARBA00022741"/>
    </source>
</evidence>
<dbReference type="InterPro" id="IPR039421">
    <property type="entry name" value="Type_1_exporter"/>
</dbReference>
<keyword evidence="13" id="KW-1185">Reference proteome</keyword>
<accession>F0SJX9</accession>
<evidence type="ECO:0000256" key="3">
    <source>
        <dbReference type="ARBA" id="ARBA00022475"/>
    </source>
</evidence>
<dbReference type="RefSeq" id="WP_013627401.1">
    <property type="nucleotide sequence ID" value="NC_015174.1"/>
</dbReference>
<dbReference type="PANTHER" id="PTHR24221:SF654">
    <property type="entry name" value="ATP-BINDING CASSETTE SUB-FAMILY B MEMBER 6"/>
    <property type="match status" value="1"/>
</dbReference>
<evidence type="ECO:0000256" key="9">
    <source>
        <dbReference type="SAM" id="Phobius"/>
    </source>
</evidence>
<keyword evidence="6" id="KW-0067">ATP-binding</keyword>
<evidence type="ECO:0000313" key="13">
    <source>
        <dbReference type="Proteomes" id="UP000006860"/>
    </source>
</evidence>
<dbReference type="Gene3D" id="1.20.1560.10">
    <property type="entry name" value="ABC transporter type 1, transmembrane domain"/>
    <property type="match status" value="1"/>
</dbReference>
<dbReference type="GO" id="GO:0005886">
    <property type="term" value="C:plasma membrane"/>
    <property type="evidence" value="ECO:0007669"/>
    <property type="project" value="UniProtKB-SubCell"/>
</dbReference>
<evidence type="ECO:0000256" key="7">
    <source>
        <dbReference type="ARBA" id="ARBA00022989"/>
    </source>
</evidence>
<dbReference type="Proteomes" id="UP000006860">
    <property type="component" value="Chromosome"/>
</dbReference>
<evidence type="ECO:0000256" key="1">
    <source>
        <dbReference type="ARBA" id="ARBA00004651"/>
    </source>
</evidence>
<proteinExistence type="predicted"/>
<dbReference type="PROSITE" id="PS50929">
    <property type="entry name" value="ABC_TM1F"/>
    <property type="match status" value="1"/>
</dbReference>
<dbReference type="InterPro" id="IPR027417">
    <property type="entry name" value="P-loop_NTPase"/>
</dbReference>
<dbReference type="SUPFAM" id="SSF90123">
    <property type="entry name" value="ABC transporter transmembrane region"/>
    <property type="match status" value="1"/>
</dbReference>
<dbReference type="InterPro" id="IPR003593">
    <property type="entry name" value="AAA+_ATPase"/>
</dbReference>
<reference evidence="13" key="1">
    <citation type="submission" date="2011-02" db="EMBL/GenBank/DDBJ databases">
        <title>The complete genome of Planctomyces brasiliensis DSM 5305.</title>
        <authorList>
            <person name="Lucas S."/>
            <person name="Copeland A."/>
            <person name="Lapidus A."/>
            <person name="Bruce D."/>
            <person name="Goodwin L."/>
            <person name="Pitluck S."/>
            <person name="Kyrpides N."/>
            <person name="Mavromatis K."/>
            <person name="Pagani I."/>
            <person name="Ivanova N."/>
            <person name="Ovchinnikova G."/>
            <person name="Lu M."/>
            <person name="Detter J.C."/>
            <person name="Han C."/>
            <person name="Land M."/>
            <person name="Hauser L."/>
            <person name="Markowitz V."/>
            <person name="Cheng J.-F."/>
            <person name="Hugenholtz P."/>
            <person name="Woyke T."/>
            <person name="Wu D."/>
            <person name="Tindall B."/>
            <person name="Pomrenke H.G."/>
            <person name="Brambilla E."/>
            <person name="Klenk H.-P."/>
            <person name="Eisen J.A."/>
        </authorList>
    </citation>
    <scope>NUCLEOTIDE SEQUENCE [LARGE SCALE GENOMIC DNA]</scope>
    <source>
        <strain evidence="13">ATCC 49424 / DSM 5305 / JCM 21570 / NBRC 103401 / IFAM 1448</strain>
    </source>
</reference>
<dbReference type="InterPro" id="IPR036640">
    <property type="entry name" value="ABC1_TM_sf"/>
</dbReference>
<dbReference type="PROSITE" id="PS50893">
    <property type="entry name" value="ABC_TRANSPORTER_2"/>
    <property type="match status" value="1"/>
</dbReference>
<dbReference type="KEGG" id="pbs:Plabr_1047"/>
<dbReference type="Pfam" id="PF00664">
    <property type="entry name" value="ABC_membrane"/>
    <property type="match status" value="1"/>
</dbReference>
<dbReference type="STRING" id="756272.Plabr_1047"/>
<dbReference type="OrthoDB" id="9762778at2"/>
<dbReference type="GO" id="GO:0016887">
    <property type="term" value="F:ATP hydrolysis activity"/>
    <property type="evidence" value="ECO:0007669"/>
    <property type="project" value="InterPro"/>
</dbReference>
<dbReference type="SMART" id="SM00382">
    <property type="entry name" value="AAA"/>
    <property type="match status" value="1"/>
</dbReference>
<keyword evidence="7 9" id="KW-1133">Transmembrane helix</keyword>
<evidence type="ECO:0000256" key="4">
    <source>
        <dbReference type="ARBA" id="ARBA00022692"/>
    </source>
</evidence>
<evidence type="ECO:0000256" key="6">
    <source>
        <dbReference type="ARBA" id="ARBA00022840"/>
    </source>
</evidence>
<gene>
    <name evidence="12" type="ordered locus">Plabr_1047</name>
</gene>
<dbReference type="InterPro" id="IPR003439">
    <property type="entry name" value="ABC_transporter-like_ATP-bd"/>
</dbReference>
<dbReference type="InterPro" id="IPR011527">
    <property type="entry name" value="ABC1_TM_dom"/>
</dbReference>
<dbReference type="Pfam" id="PF00005">
    <property type="entry name" value="ABC_tran"/>
    <property type="match status" value="1"/>
</dbReference>
<evidence type="ECO:0000256" key="8">
    <source>
        <dbReference type="ARBA" id="ARBA00023136"/>
    </source>
</evidence>
<organism evidence="12 13">
    <name type="scientific">Rubinisphaera brasiliensis (strain ATCC 49424 / DSM 5305 / JCM 21570 / IAM 15109 / NBRC 103401 / IFAM 1448)</name>
    <name type="common">Planctomyces brasiliensis</name>
    <dbReference type="NCBI Taxonomy" id="756272"/>
    <lineage>
        <taxon>Bacteria</taxon>
        <taxon>Pseudomonadati</taxon>
        <taxon>Planctomycetota</taxon>
        <taxon>Planctomycetia</taxon>
        <taxon>Planctomycetales</taxon>
        <taxon>Planctomycetaceae</taxon>
        <taxon>Rubinisphaera</taxon>
    </lineage>
</organism>
<keyword evidence="5" id="KW-0547">Nucleotide-binding</keyword>
<dbReference type="SUPFAM" id="SSF52540">
    <property type="entry name" value="P-loop containing nucleoside triphosphate hydrolases"/>
    <property type="match status" value="1"/>
</dbReference>
<feature type="domain" description="ABC transporter" evidence="10">
    <location>
        <begin position="426"/>
        <end position="651"/>
    </location>
</feature>
<keyword evidence="3" id="KW-1003">Cell membrane</keyword>
<dbReference type="PROSITE" id="PS00211">
    <property type="entry name" value="ABC_TRANSPORTER_1"/>
    <property type="match status" value="1"/>
</dbReference>
<name>F0SJX9_RUBBR</name>
<keyword evidence="2" id="KW-0813">Transport</keyword>
<comment type="subcellular location">
    <subcellularLocation>
        <location evidence="1">Cell membrane</location>
        <topology evidence="1">Multi-pass membrane protein</topology>
    </subcellularLocation>
</comment>
<dbReference type="GO" id="GO:0034040">
    <property type="term" value="F:ATPase-coupled lipid transmembrane transporter activity"/>
    <property type="evidence" value="ECO:0007669"/>
    <property type="project" value="TreeGrafter"/>
</dbReference>
<dbReference type="HOGENOM" id="CLU_000604_84_3_0"/>
<dbReference type="GO" id="GO:0140359">
    <property type="term" value="F:ABC-type transporter activity"/>
    <property type="evidence" value="ECO:0007669"/>
    <property type="project" value="InterPro"/>
</dbReference>
<dbReference type="eggNOG" id="COG1132">
    <property type="taxonomic scope" value="Bacteria"/>
</dbReference>
<feature type="transmembrane region" description="Helical" evidence="9">
    <location>
        <begin position="327"/>
        <end position="345"/>
    </location>
</feature>
<evidence type="ECO:0000259" key="11">
    <source>
        <dbReference type="PROSITE" id="PS50929"/>
    </source>
</evidence>
<feature type="transmembrane region" description="Helical" evidence="9">
    <location>
        <begin position="357"/>
        <end position="376"/>
    </location>
</feature>
<keyword evidence="8 9" id="KW-0472">Membrane</keyword>
<dbReference type="AlphaFoldDB" id="F0SJX9"/>
<dbReference type="FunFam" id="3.40.50.300:FF:000299">
    <property type="entry name" value="ABC transporter ATP-binding protein/permease"/>
    <property type="match status" value="1"/>
</dbReference>
<evidence type="ECO:0000256" key="2">
    <source>
        <dbReference type="ARBA" id="ARBA00022448"/>
    </source>
</evidence>
<dbReference type="GO" id="GO:0005524">
    <property type="term" value="F:ATP binding"/>
    <property type="evidence" value="ECO:0007669"/>
    <property type="project" value="UniProtKB-KW"/>
</dbReference>
<evidence type="ECO:0000313" key="12">
    <source>
        <dbReference type="EMBL" id="ADY58668.1"/>
    </source>
</evidence>
<protein>
    <submittedName>
        <fullName evidence="12">Xenobiotic-transporting ATPase</fullName>
    </submittedName>
</protein>
<dbReference type="Gene3D" id="3.40.50.300">
    <property type="entry name" value="P-loop containing nucleotide triphosphate hydrolases"/>
    <property type="match status" value="1"/>
</dbReference>
<dbReference type="PANTHER" id="PTHR24221">
    <property type="entry name" value="ATP-BINDING CASSETTE SUB-FAMILY B"/>
    <property type="match status" value="1"/>
</dbReference>
<feature type="transmembrane region" description="Helical" evidence="9">
    <location>
        <begin position="130"/>
        <end position="151"/>
    </location>
</feature>
<dbReference type="EMBL" id="CP002546">
    <property type="protein sequence ID" value="ADY58668.1"/>
    <property type="molecule type" value="Genomic_DNA"/>
</dbReference>
<evidence type="ECO:0000259" key="10">
    <source>
        <dbReference type="PROSITE" id="PS50893"/>
    </source>
</evidence>
<feature type="domain" description="ABC transmembrane type-1" evidence="11">
    <location>
        <begin position="118"/>
        <end position="392"/>
    </location>
</feature>
<dbReference type="InterPro" id="IPR017871">
    <property type="entry name" value="ABC_transporter-like_CS"/>
</dbReference>
<keyword evidence="4 9" id="KW-0812">Transmembrane</keyword>
<sequence length="652" mass="72501">MQNFINGLKDAFQYKWLLALSLLCSVCVASLWSANIGAFFPILEVTLKGESLQDWSANRIKESEQKIAEYDQQLAALDAQLQAGQPDKTAIEQNELQQSRISSLQAAEVKAINYQKRLQPWVEAYLPNSAFATIGLFVALLMVCTVLRHLFLLSNTMLITYVSNQVTRNLRSKVFDHALELDRGTFATHGSAGIMAHITHMAEMMGQGIIGFYSGVIREPLKIISCLTAACFISWRLLLTCIIVTPVVVMLIAMIIRSVRKVAKQLVTESTGMHHVILESLNCIQTVQSYCMEDAERKRFRQSTKNMMQVSMRVTFFNELAKPVIEFFGLSMVMIAMLAGSYLVLEQQTHVWGIQLLDRPIGISGMLVFFGLLIGASDPIRKISGMFGVVGNGIVAADAMQALLDQPSKVRDPEHPQALSHPHREIVFEDVHFAYNENEYVIRDVNLQIPYREKIGIVGPNGGGKSTLTSLLCRFYDPQQGAVKIDGIDVRNLSLHDLRGRIGLVTQQTELFNESIRYNITYGTGNVTEEQIEEAARKAYAHEFISSLPEGYDTPVGQNGQKLSGGQRQRIALARAFLKNPEIMILDEATSQIDVASEDLILDAIREHANNCTVLFITHRTSVLGIVDSVIEVQKGAVTHRPVTAQESSRAA</sequence>